<dbReference type="SMART" id="SM00177">
    <property type="entry name" value="ARF"/>
    <property type="match status" value="1"/>
</dbReference>
<dbReference type="SUPFAM" id="SSF52540">
    <property type="entry name" value="P-loop containing nucleoside triphosphate hydrolases"/>
    <property type="match status" value="1"/>
</dbReference>
<keyword evidence="4" id="KW-0479">Metal-binding</keyword>
<feature type="compositionally biased region" description="Low complexity" evidence="5">
    <location>
        <begin position="21"/>
        <end position="31"/>
    </location>
</feature>
<dbReference type="InterPro" id="IPR024156">
    <property type="entry name" value="Small_GTPase_ARF"/>
</dbReference>
<dbReference type="PROSITE" id="PS51417">
    <property type="entry name" value="ARF"/>
    <property type="match status" value="1"/>
</dbReference>
<dbReference type="InterPro" id="IPR027417">
    <property type="entry name" value="P-loop_NTPase"/>
</dbReference>
<evidence type="ECO:0000256" key="4">
    <source>
        <dbReference type="PIRSR" id="PIRSR606689-2"/>
    </source>
</evidence>
<dbReference type="EMBL" id="HBHP01015472">
    <property type="protein sequence ID" value="CAD9763320.1"/>
    <property type="molecule type" value="Transcribed_RNA"/>
</dbReference>
<dbReference type="GO" id="GO:0005525">
    <property type="term" value="F:GTP binding"/>
    <property type="evidence" value="ECO:0007669"/>
    <property type="project" value="UniProtKB-KW"/>
</dbReference>
<evidence type="ECO:0000256" key="2">
    <source>
        <dbReference type="ARBA" id="ARBA00023134"/>
    </source>
</evidence>
<dbReference type="AlphaFoldDB" id="A0A7S2XAP6"/>
<accession>A0A7S2XAP6</accession>
<feature type="region of interest" description="Disordered" evidence="5">
    <location>
        <begin position="21"/>
        <end position="52"/>
    </location>
</feature>
<dbReference type="InterPro" id="IPR006689">
    <property type="entry name" value="Small_GTPase_ARF/SAR"/>
</dbReference>
<proteinExistence type="predicted"/>
<feature type="compositionally biased region" description="Basic and acidic residues" evidence="5">
    <location>
        <begin position="37"/>
        <end position="46"/>
    </location>
</feature>
<protein>
    <submittedName>
        <fullName evidence="6">Uncharacterized protein</fullName>
    </submittedName>
</protein>
<keyword evidence="4" id="KW-0460">Magnesium</keyword>
<sequence length="384" mass="42284">MRASSSTKKCSDVDVEARIKSSVSSSNVKSSQEPIGDDVKTAEDLRNGTNSNSKFLSARYRRSNLASDVEQIVPYGKAARILRSSDVAKVDKAFRSMPDLFAVRAKHRRTNVALNLKNILPLGKAARILGPDDCSTTMSADGLPTGSLVTMSLATVSSASAPNLTKSRSLPTKKGSFARKKGWFWKASSTHPIIFVIGIAGAGKTSILEKFGRVITSSPFNGFEYETVDAPGARLVSWTISGDGQRITPTWRDDAHTGVVFVLDSSDCKLIEKSRHALHKYLVEYSTTSELPLLVLATKQDVPHSMSIQQIVRRLRLGSVQRPWQCKGTSARAESECVARSFEWLLYELGTSSDALVQRGESRPKRKSLMRVFGKLWRRESRKT</sequence>
<evidence type="ECO:0000313" key="6">
    <source>
        <dbReference type="EMBL" id="CAD9763320.1"/>
    </source>
</evidence>
<dbReference type="GO" id="GO:0003924">
    <property type="term" value="F:GTPase activity"/>
    <property type="evidence" value="ECO:0007669"/>
    <property type="project" value="InterPro"/>
</dbReference>
<feature type="binding site" evidence="3">
    <location>
        <begin position="198"/>
        <end position="205"/>
    </location>
    <ligand>
        <name>GTP</name>
        <dbReference type="ChEBI" id="CHEBI:37565"/>
    </ligand>
</feature>
<organism evidence="6">
    <name type="scientific">Lotharella oceanica</name>
    <dbReference type="NCBI Taxonomy" id="641309"/>
    <lineage>
        <taxon>Eukaryota</taxon>
        <taxon>Sar</taxon>
        <taxon>Rhizaria</taxon>
        <taxon>Cercozoa</taxon>
        <taxon>Chlorarachniophyceae</taxon>
        <taxon>Lotharella</taxon>
    </lineage>
</organism>
<feature type="binding site" evidence="4">
    <location>
        <position position="205"/>
    </location>
    <ligand>
        <name>Mg(2+)</name>
        <dbReference type="ChEBI" id="CHEBI:18420"/>
    </ligand>
</feature>
<keyword evidence="1 3" id="KW-0547">Nucleotide-binding</keyword>
<evidence type="ECO:0000256" key="3">
    <source>
        <dbReference type="PIRSR" id="PIRSR606689-1"/>
    </source>
</evidence>
<keyword evidence="2 3" id="KW-0342">GTP-binding</keyword>
<name>A0A7S2XAP6_9EUKA</name>
<dbReference type="PANTHER" id="PTHR11711">
    <property type="entry name" value="ADP RIBOSYLATION FACTOR-RELATED"/>
    <property type="match status" value="1"/>
</dbReference>
<dbReference type="Gene3D" id="3.40.50.300">
    <property type="entry name" value="P-loop containing nucleotide triphosphate hydrolases"/>
    <property type="match status" value="1"/>
</dbReference>
<gene>
    <name evidence="6" type="ORF">LSP00402_LOCUS9589</name>
</gene>
<dbReference type="GO" id="GO:0046872">
    <property type="term" value="F:metal ion binding"/>
    <property type="evidence" value="ECO:0007669"/>
    <property type="project" value="UniProtKB-KW"/>
</dbReference>
<evidence type="ECO:0000256" key="1">
    <source>
        <dbReference type="ARBA" id="ARBA00022741"/>
    </source>
</evidence>
<feature type="binding site" evidence="3">
    <location>
        <position position="242"/>
    </location>
    <ligand>
        <name>GTP</name>
        <dbReference type="ChEBI" id="CHEBI:37565"/>
    </ligand>
</feature>
<evidence type="ECO:0000256" key="5">
    <source>
        <dbReference type="SAM" id="MobiDB-lite"/>
    </source>
</evidence>
<reference evidence="6" key="1">
    <citation type="submission" date="2021-01" db="EMBL/GenBank/DDBJ databases">
        <authorList>
            <person name="Corre E."/>
            <person name="Pelletier E."/>
            <person name="Niang G."/>
            <person name="Scheremetjew M."/>
            <person name="Finn R."/>
            <person name="Kale V."/>
            <person name="Holt S."/>
            <person name="Cochrane G."/>
            <person name="Meng A."/>
            <person name="Brown T."/>
            <person name="Cohen L."/>
        </authorList>
    </citation>
    <scope>NUCLEOTIDE SEQUENCE</scope>
    <source>
        <strain evidence="6">CCMP622</strain>
    </source>
</reference>
<dbReference type="Pfam" id="PF00025">
    <property type="entry name" value="Arf"/>
    <property type="match status" value="1"/>
</dbReference>